<feature type="transmembrane region" description="Helical" evidence="1">
    <location>
        <begin position="30"/>
        <end position="46"/>
    </location>
</feature>
<keyword evidence="3" id="KW-1185">Reference proteome</keyword>
<name>A0ABM9ETE6_9BACI</name>
<comment type="caution">
    <text evidence="2">The sequence shown here is derived from an EMBL/GenBank/DDBJ whole genome shotgun (WGS) entry which is preliminary data.</text>
</comment>
<accession>A0ABM9ETE6</accession>
<protein>
    <submittedName>
        <fullName evidence="2">Uncharacterized protein</fullName>
    </submittedName>
</protein>
<keyword evidence="1" id="KW-1133">Transmembrane helix</keyword>
<keyword evidence="1" id="KW-0812">Transmembrane</keyword>
<gene>
    <name evidence="2" type="ORF">BACCIP111895_03111</name>
</gene>
<evidence type="ECO:0000313" key="2">
    <source>
        <dbReference type="EMBL" id="CAH2715927.1"/>
    </source>
</evidence>
<reference evidence="2" key="1">
    <citation type="submission" date="2022-04" db="EMBL/GenBank/DDBJ databases">
        <authorList>
            <person name="Criscuolo A."/>
        </authorList>
    </citation>
    <scope>NUCLEOTIDE SEQUENCE</scope>
    <source>
        <strain evidence="2">CIP111895</strain>
    </source>
</reference>
<dbReference type="Proteomes" id="UP000838308">
    <property type="component" value="Unassembled WGS sequence"/>
</dbReference>
<evidence type="ECO:0000313" key="3">
    <source>
        <dbReference type="Proteomes" id="UP000838308"/>
    </source>
</evidence>
<organism evidence="2 3">
    <name type="scientific">Neobacillus rhizosphaerae</name>
    <dbReference type="NCBI Taxonomy" id="2880965"/>
    <lineage>
        <taxon>Bacteria</taxon>
        <taxon>Bacillati</taxon>
        <taxon>Bacillota</taxon>
        <taxon>Bacilli</taxon>
        <taxon>Bacillales</taxon>
        <taxon>Bacillaceae</taxon>
        <taxon>Neobacillus</taxon>
    </lineage>
</organism>
<dbReference type="EMBL" id="CALBWS010000021">
    <property type="protein sequence ID" value="CAH2715927.1"/>
    <property type="molecule type" value="Genomic_DNA"/>
</dbReference>
<sequence>MRWFLAILFILLGAFLFLLTIDDIGNLGHIIMKIIGFGCFFCWFYCQRQERTKQTIILKEMVLYFNRSKAFFLFK</sequence>
<proteinExistence type="predicted"/>
<keyword evidence="1" id="KW-0472">Membrane</keyword>
<evidence type="ECO:0000256" key="1">
    <source>
        <dbReference type="SAM" id="Phobius"/>
    </source>
</evidence>